<dbReference type="PANTHER" id="PTHR11358">
    <property type="entry name" value="ARGINASE/AGMATINASE"/>
    <property type="match status" value="1"/>
</dbReference>
<evidence type="ECO:0000313" key="6">
    <source>
        <dbReference type="EMBL" id="SKC81274.1"/>
    </source>
</evidence>
<dbReference type="InterPro" id="IPR006035">
    <property type="entry name" value="Ureohydrolase"/>
</dbReference>
<evidence type="ECO:0000256" key="5">
    <source>
        <dbReference type="SAM" id="MobiDB-lite"/>
    </source>
</evidence>
<feature type="compositionally biased region" description="Basic and acidic residues" evidence="5">
    <location>
        <begin position="1"/>
        <end position="21"/>
    </location>
</feature>
<dbReference type="NCBIfam" id="TIGR01230">
    <property type="entry name" value="agmatinase"/>
    <property type="match status" value="1"/>
</dbReference>
<dbReference type="RefSeq" id="WP_079576530.1">
    <property type="nucleotide sequence ID" value="NZ_FUZQ01000008.1"/>
</dbReference>
<evidence type="ECO:0000256" key="3">
    <source>
        <dbReference type="ARBA" id="ARBA00022801"/>
    </source>
</evidence>
<dbReference type="SUPFAM" id="SSF52768">
    <property type="entry name" value="Arginase/deacetylase"/>
    <property type="match status" value="1"/>
</dbReference>
<dbReference type="Pfam" id="PF00491">
    <property type="entry name" value="Arginase"/>
    <property type="match status" value="1"/>
</dbReference>
<dbReference type="AlphaFoldDB" id="A0A1T5LZP8"/>
<dbReference type="CDD" id="cd09990">
    <property type="entry name" value="Agmatinase-like"/>
    <property type="match status" value="1"/>
</dbReference>
<dbReference type="PRINTS" id="PR00116">
    <property type="entry name" value="ARGINASE"/>
</dbReference>
<dbReference type="STRING" id="526729.SAMN04324258_4200"/>
<dbReference type="GO" id="GO:0046872">
    <property type="term" value="F:metal ion binding"/>
    <property type="evidence" value="ECO:0007669"/>
    <property type="project" value="UniProtKB-KW"/>
</dbReference>
<dbReference type="PROSITE" id="PS01053">
    <property type="entry name" value="ARGINASE_1"/>
    <property type="match status" value="1"/>
</dbReference>
<evidence type="ECO:0000256" key="2">
    <source>
        <dbReference type="ARBA" id="ARBA00022723"/>
    </source>
</evidence>
<name>A0A1T5LZP8_9MICO</name>
<keyword evidence="7" id="KW-1185">Reference proteome</keyword>
<comment type="similarity">
    <text evidence="1">Belongs to the arginase family. Agmatinase subfamily.</text>
</comment>
<accession>A0A1T5LZP8</accession>
<dbReference type="PROSITE" id="PS51409">
    <property type="entry name" value="ARGINASE_2"/>
    <property type="match status" value="1"/>
</dbReference>
<gene>
    <name evidence="6" type="ORF">SAMN04324258_4200</name>
</gene>
<dbReference type="InterPro" id="IPR020855">
    <property type="entry name" value="Ureohydrolase_Mn_BS"/>
</dbReference>
<dbReference type="GO" id="GO:0033389">
    <property type="term" value="P:putrescine biosynthetic process from arginine, via agmatine"/>
    <property type="evidence" value="ECO:0007669"/>
    <property type="project" value="TreeGrafter"/>
</dbReference>
<dbReference type="InterPro" id="IPR005925">
    <property type="entry name" value="Agmatinase-rel"/>
</dbReference>
<feature type="region of interest" description="Disordered" evidence="5">
    <location>
        <begin position="1"/>
        <end position="53"/>
    </location>
</feature>
<dbReference type="InterPro" id="IPR023696">
    <property type="entry name" value="Ureohydrolase_dom_sf"/>
</dbReference>
<organism evidence="6 7">
    <name type="scientific">Krasilnikoviella flava</name>
    <dbReference type="NCBI Taxonomy" id="526729"/>
    <lineage>
        <taxon>Bacteria</taxon>
        <taxon>Bacillati</taxon>
        <taxon>Actinomycetota</taxon>
        <taxon>Actinomycetes</taxon>
        <taxon>Micrococcales</taxon>
        <taxon>Promicromonosporaceae</taxon>
        <taxon>Krasilnikoviella</taxon>
    </lineage>
</organism>
<dbReference type="Gene3D" id="3.40.800.10">
    <property type="entry name" value="Ureohydrolase domain"/>
    <property type="match status" value="1"/>
</dbReference>
<proteinExistence type="inferred from homology"/>
<evidence type="ECO:0000313" key="7">
    <source>
        <dbReference type="Proteomes" id="UP000189777"/>
    </source>
</evidence>
<dbReference type="Proteomes" id="UP000189777">
    <property type="component" value="Unassembled WGS sequence"/>
</dbReference>
<keyword evidence="2" id="KW-0479">Metal-binding</keyword>
<evidence type="ECO:0000256" key="1">
    <source>
        <dbReference type="ARBA" id="ARBA00009227"/>
    </source>
</evidence>
<sequence length="407" mass="44196">MSHDHSHDQHDDQHDHHHDLWPDGFWEQPRRLGQGLEGHGATDDYNEGRPPGLLFANRKAEGGFAGIQTFGKLPVALTPDDLRAAGVDVAVLGVPWDSTATGRTGTNHGPLAIRACDYKGGYGRPHFSLDTHVDAFEELVMADYGDAPVFVGNTAKTFEEVRKFIGTVVDAGAVPIVLGGDHAITWPSATAVADHYGHGKVGIVHFDAHADTGSDMPGSLASHGTPMRHLIDSGAVPGKNFVQVGLRGYWPDQQTLDWMDDQRMRTHFMAEIVREGFDKVLERAVDEALDQADHLYISLDIDVCDPAYAPGTGTPEPGGITSNDILRAVRRLAAEVGIVAMDVVEVSPPYDDRGEITALLANRAVREAMTGIAMHRKGITEPDYLHPYAIGLDADGNRRNQVFRTSD</sequence>
<keyword evidence="3 4" id="KW-0378">Hydrolase</keyword>
<dbReference type="EMBL" id="FUZQ01000008">
    <property type="protein sequence ID" value="SKC81274.1"/>
    <property type="molecule type" value="Genomic_DNA"/>
</dbReference>
<dbReference type="GO" id="GO:0008783">
    <property type="term" value="F:agmatinase activity"/>
    <property type="evidence" value="ECO:0007669"/>
    <property type="project" value="TreeGrafter"/>
</dbReference>
<reference evidence="6 7" key="1">
    <citation type="submission" date="2017-02" db="EMBL/GenBank/DDBJ databases">
        <authorList>
            <person name="Peterson S.W."/>
        </authorList>
    </citation>
    <scope>NUCLEOTIDE SEQUENCE [LARGE SCALE GENOMIC DNA]</scope>
    <source>
        <strain evidence="6 7">DSM 21481</strain>
    </source>
</reference>
<dbReference type="OrthoDB" id="9789727at2"/>
<evidence type="ECO:0000256" key="4">
    <source>
        <dbReference type="RuleBase" id="RU003684"/>
    </source>
</evidence>
<dbReference type="PANTHER" id="PTHR11358:SF26">
    <property type="entry name" value="GUANIDINO ACID HYDROLASE, MITOCHONDRIAL"/>
    <property type="match status" value="1"/>
</dbReference>
<protein>
    <submittedName>
        <fullName evidence="6">Agmatinase</fullName>
    </submittedName>
</protein>